<keyword evidence="4" id="KW-1185">Reference proteome</keyword>
<dbReference type="SMART" id="SM00530">
    <property type="entry name" value="HTH_XRE"/>
    <property type="match status" value="1"/>
</dbReference>
<dbReference type="PANTHER" id="PTHR46558:SF11">
    <property type="entry name" value="HTH-TYPE TRANSCRIPTIONAL REGULATOR XRE"/>
    <property type="match status" value="1"/>
</dbReference>
<evidence type="ECO:0000256" key="1">
    <source>
        <dbReference type="ARBA" id="ARBA00023125"/>
    </source>
</evidence>
<dbReference type="PROSITE" id="PS50943">
    <property type="entry name" value="HTH_CROC1"/>
    <property type="match status" value="1"/>
</dbReference>
<dbReference type="Pfam" id="PF01381">
    <property type="entry name" value="HTH_3"/>
    <property type="match status" value="1"/>
</dbReference>
<evidence type="ECO:0000313" key="3">
    <source>
        <dbReference type="EMBL" id="WYJ89135.1"/>
    </source>
</evidence>
<name>A0AAQ3VTL8_9ENTE</name>
<dbReference type="CDD" id="cd00093">
    <property type="entry name" value="HTH_XRE"/>
    <property type="match status" value="1"/>
</dbReference>
<evidence type="ECO:0000259" key="2">
    <source>
        <dbReference type="PROSITE" id="PS50943"/>
    </source>
</evidence>
<sequence>MNLGSVISEKRKEKKITQQELAEFVGVSKAAVSKWETGLTYPDITLLPLLAAYFDVSIDSLLNYEPQLTNKEIQHIYTSLKNSFESKPAEEVLTSIRSFVHRYYSCHSFVLQMGQLLLNHFDQLPGESKEEKEQLYVVEAREWFVHVRTQSKEPELIIQATKLEAYTLLTMQQADQVLAILGESVPVSFPVESLIAGAFQIKGENQRAVEILQSALFQYLGVIMSLLTNYLQLLLEAPEKFKETIRRGKLFAEAFDLKQLNPVLLMNFQLSAAFGLAQMRDKQALRLLEDFTDVLTQTQFPLTLHGDHYFDQIDQWFDVLETGNQLPRESTLVPIDLIDYVLGNPQFLVFQEEETFKKIHDQLLRLKEENA</sequence>
<dbReference type="AlphaFoldDB" id="A0AAQ3VTL8"/>
<dbReference type="PANTHER" id="PTHR46558">
    <property type="entry name" value="TRACRIPTIONAL REGULATORY PROTEIN-RELATED-RELATED"/>
    <property type="match status" value="1"/>
</dbReference>
<evidence type="ECO:0000313" key="4">
    <source>
        <dbReference type="Proteomes" id="UP000195141"/>
    </source>
</evidence>
<dbReference type="InterPro" id="IPR010982">
    <property type="entry name" value="Lambda_DNA-bd_dom_sf"/>
</dbReference>
<proteinExistence type="predicted"/>
<accession>A0AAQ3VTL8</accession>
<dbReference type="Gene3D" id="1.10.260.40">
    <property type="entry name" value="lambda repressor-like DNA-binding domains"/>
    <property type="match status" value="1"/>
</dbReference>
<dbReference type="EMBL" id="CP147247">
    <property type="protein sequence ID" value="WYJ89135.1"/>
    <property type="molecule type" value="Genomic_DNA"/>
</dbReference>
<protein>
    <recommendedName>
        <fullName evidence="2">HTH cro/C1-type domain-containing protein</fullName>
    </recommendedName>
</protein>
<dbReference type="GO" id="GO:0003677">
    <property type="term" value="F:DNA binding"/>
    <property type="evidence" value="ECO:0007669"/>
    <property type="project" value="UniProtKB-KW"/>
</dbReference>
<feature type="domain" description="HTH cro/C1-type" evidence="2">
    <location>
        <begin position="7"/>
        <end position="61"/>
    </location>
</feature>
<reference evidence="3" key="2">
    <citation type="submission" date="2024-03" db="EMBL/GenBank/DDBJ databases">
        <title>The Genome Sequence of Enterococcus sp. DIV0242b.</title>
        <authorList>
            <consortium name="The Broad Institute Genomics Platform"/>
            <consortium name="The Broad Institute Microbial Omics Core"/>
            <consortium name="The Broad Institute Genomic Center for Infectious Diseases"/>
            <person name="Earl A."/>
            <person name="Manson A."/>
            <person name="Gilmore M."/>
            <person name="Schwartman J."/>
            <person name="Shea T."/>
            <person name="Abouelleil A."/>
            <person name="Cao P."/>
            <person name="Chapman S."/>
            <person name="Cusick C."/>
            <person name="Young S."/>
            <person name="Neafsey D."/>
            <person name="Nusbaum C."/>
            <person name="Birren B."/>
        </authorList>
    </citation>
    <scope>NUCLEOTIDE SEQUENCE</scope>
    <source>
        <strain evidence="3">9E7_DIV0242</strain>
    </source>
</reference>
<gene>
    <name evidence="3" type="ORF">A5888_000854</name>
</gene>
<organism evidence="3 4">
    <name type="scientific">Candidatus Enterococcus clewellii</name>
    <dbReference type="NCBI Taxonomy" id="1834193"/>
    <lineage>
        <taxon>Bacteria</taxon>
        <taxon>Bacillati</taxon>
        <taxon>Bacillota</taxon>
        <taxon>Bacilli</taxon>
        <taxon>Lactobacillales</taxon>
        <taxon>Enterococcaceae</taxon>
        <taxon>Enterococcus</taxon>
    </lineage>
</organism>
<dbReference type="InterPro" id="IPR001387">
    <property type="entry name" value="Cro/C1-type_HTH"/>
</dbReference>
<keyword evidence="1" id="KW-0238">DNA-binding</keyword>
<dbReference type="Proteomes" id="UP000195141">
    <property type="component" value="Chromosome"/>
</dbReference>
<reference evidence="3" key="1">
    <citation type="submission" date="2017-05" db="EMBL/GenBank/DDBJ databases">
        <authorList>
            <consortium name="The Broad Institute Genomics Platform"/>
            <consortium name="The Broad Institute Genomic Center for Infectious Diseases"/>
            <person name="Earl A."/>
            <person name="Manson A."/>
            <person name="Schwartman J."/>
            <person name="Gilmore M."/>
            <person name="Abouelleil A."/>
            <person name="Cao P."/>
            <person name="Chapman S."/>
            <person name="Cusick C."/>
            <person name="Shea T."/>
            <person name="Young S."/>
            <person name="Neafsey D."/>
            <person name="Nusbaum C."/>
            <person name="Birren B."/>
        </authorList>
    </citation>
    <scope>NUCLEOTIDE SEQUENCE</scope>
    <source>
        <strain evidence="3">9E7_DIV0242</strain>
    </source>
</reference>
<dbReference type="SUPFAM" id="SSF47413">
    <property type="entry name" value="lambda repressor-like DNA-binding domains"/>
    <property type="match status" value="1"/>
</dbReference>